<feature type="transmembrane region" description="Helical" evidence="1">
    <location>
        <begin position="240"/>
        <end position="260"/>
    </location>
</feature>
<protein>
    <recommendedName>
        <fullName evidence="4">Phosphate/sulfate permease</fullName>
    </recommendedName>
</protein>
<dbReference type="EMBL" id="JAUHJS010000004">
    <property type="protein sequence ID" value="MDN4165730.1"/>
    <property type="molecule type" value="Genomic_DNA"/>
</dbReference>
<keyword evidence="1" id="KW-1133">Transmembrane helix</keyword>
<feature type="transmembrane region" description="Helical" evidence="1">
    <location>
        <begin position="31"/>
        <end position="48"/>
    </location>
</feature>
<reference evidence="2" key="1">
    <citation type="submission" date="2023-06" db="EMBL/GenBank/DDBJ databases">
        <title>Cytophagales bacterium Strain LB-30, isolated from soil.</title>
        <authorList>
            <person name="Liu B."/>
        </authorList>
    </citation>
    <scope>NUCLEOTIDE SEQUENCE</scope>
    <source>
        <strain evidence="2">LB-30</strain>
    </source>
</reference>
<evidence type="ECO:0000256" key="1">
    <source>
        <dbReference type="SAM" id="Phobius"/>
    </source>
</evidence>
<proteinExistence type="predicted"/>
<organism evidence="2 3">
    <name type="scientific">Shiella aurantiaca</name>
    <dbReference type="NCBI Taxonomy" id="3058365"/>
    <lineage>
        <taxon>Bacteria</taxon>
        <taxon>Pseudomonadati</taxon>
        <taxon>Bacteroidota</taxon>
        <taxon>Cytophagia</taxon>
        <taxon>Cytophagales</taxon>
        <taxon>Shiellaceae</taxon>
        <taxon>Shiella</taxon>
    </lineage>
</organism>
<keyword evidence="3" id="KW-1185">Reference proteome</keyword>
<keyword evidence="1" id="KW-0812">Transmembrane</keyword>
<accession>A0ABT8F5J7</accession>
<dbReference type="Proteomes" id="UP001168552">
    <property type="component" value="Unassembled WGS sequence"/>
</dbReference>
<feature type="transmembrane region" description="Helical" evidence="1">
    <location>
        <begin position="127"/>
        <end position="145"/>
    </location>
</feature>
<feature type="transmembrane region" description="Helical" evidence="1">
    <location>
        <begin position="280"/>
        <end position="298"/>
    </location>
</feature>
<feature type="transmembrane region" description="Helical" evidence="1">
    <location>
        <begin position="85"/>
        <end position="107"/>
    </location>
</feature>
<sequence length="374" mass="41860">MPKEIKDQIHTEKVGSAIYQLFDLASKEKSFIMLILGFTFLCAVVTPYPEIAMWVGFGLAGYSAIANDSIQTLGTFIASNSNRKWYVLWLYIGIIFVATVFYSWYMYNGDVSNQRLFTKGLEKAPESFVFLQLAAPVILLVLTRLRMPVSTTFLLLNAFTYKAGTIIKIVQKSMVGYMLSLSIGIVAWIIVSKLFSKFAKGKPGKFWMPLQWITSGTLWAVWIVQDAANIAIYLPRSLSVPQFIGFAGFIFFGLGLLFYLKGDKIQDIVNEKSGVKDVRAATVIDLVYALILFYFSKVSTVPMSTTWVFIGLLAGREIAIGLTKERAKRRQDTVVKAFKLMGKDLGKAMLGLLISLLLALAINQGVREEFINLF</sequence>
<feature type="transmembrane region" description="Helical" evidence="1">
    <location>
        <begin position="216"/>
        <end position="234"/>
    </location>
</feature>
<evidence type="ECO:0008006" key="4">
    <source>
        <dbReference type="Google" id="ProtNLM"/>
    </source>
</evidence>
<keyword evidence="1" id="KW-0472">Membrane</keyword>
<feature type="transmembrane region" description="Helical" evidence="1">
    <location>
        <begin position="176"/>
        <end position="195"/>
    </location>
</feature>
<feature type="transmembrane region" description="Helical" evidence="1">
    <location>
        <begin position="344"/>
        <end position="362"/>
    </location>
</feature>
<comment type="caution">
    <text evidence="2">The sequence shown here is derived from an EMBL/GenBank/DDBJ whole genome shotgun (WGS) entry which is preliminary data.</text>
</comment>
<evidence type="ECO:0000313" key="3">
    <source>
        <dbReference type="Proteomes" id="UP001168552"/>
    </source>
</evidence>
<dbReference type="RefSeq" id="WP_320004260.1">
    <property type="nucleotide sequence ID" value="NZ_JAUHJS010000004.1"/>
</dbReference>
<gene>
    <name evidence="2" type="ORF">QWY31_09465</name>
</gene>
<evidence type="ECO:0000313" key="2">
    <source>
        <dbReference type="EMBL" id="MDN4165730.1"/>
    </source>
</evidence>
<name>A0ABT8F5J7_9BACT</name>